<feature type="domain" description="Ig-like" evidence="8">
    <location>
        <begin position="1917"/>
        <end position="2001"/>
    </location>
</feature>
<dbReference type="FunFam" id="2.60.40.10:FF:000503">
    <property type="entry name" value="Hemicentin 1"/>
    <property type="match status" value="1"/>
</dbReference>
<organism evidence="9 10">
    <name type="scientific">Synaphobranchus kaupii</name>
    <name type="common">Kaup's arrowtooth eel</name>
    <dbReference type="NCBI Taxonomy" id="118154"/>
    <lineage>
        <taxon>Eukaryota</taxon>
        <taxon>Metazoa</taxon>
        <taxon>Chordata</taxon>
        <taxon>Craniata</taxon>
        <taxon>Vertebrata</taxon>
        <taxon>Euteleostomi</taxon>
        <taxon>Actinopterygii</taxon>
        <taxon>Neopterygii</taxon>
        <taxon>Teleostei</taxon>
        <taxon>Anguilliformes</taxon>
        <taxon>Synaphobranchidae</taxon>
        <taxon>Synaphobranchus</taxon>
    </lineage>
</organism>
<dbReference type="FunFam" id="2.60.40.10:FF:000594">
    <property type="entry name" value="Hemicentin 1"/>
    <property type="match status" value="1"/>
</dbReference>
<dbReference type="InterPro" id="IPR003598">
    <property type="entry name" value="Ig_sub2"/>
</dbReference>
<dbReference type="FunFam" id="3.40.50.410:FF:000032">
    <property type="entry name" value="Hemicentin 1"/>
    <property type="match status" value="1"/>
</dbReference>
<evidence type="ECO:0000256" key="4">
    <source>
        <dbReference type="ARBA" id="ARBA00023157"/>
    </source>
</evidence>
<feature type="domain" description="Ig-like" evidence="8">
    <location>
        <begin position="2569"/>
        <end position="2660"/>
    </location>
</feature>
<gene>
    <name evidence="9" type="ORF">SKAU_G00067200</name>
</gene>
<dbReference type="Pfam" id="PF25106">
    <property type="entry name" value="VWA_4"/>
    <property type="match status" value="1"/>
</dbReference>
<feature type="domain" description="Ig-like" evidence="8">
    <location>
        <begin position="2381"/>
        <end position="2471"/>
    </location>
</feature>
<dbReference type="FunFam" id="2.60.40.10:FF:000032">
    <property type="entry name" value="palladin isoform X1"/>
    <property type="match status" value="2"/>
</dbReference>
<feature type="domain" description="Ig-like" evidence="8">
    <location>
        <begin position="1731"/>
        <end position="1819"/>
    </location>
</feature>
<feature type="domain" description="Ig-like" evidence="8">
    <location>
        <begin position="790"/>
        <end position="880"/>
    </location>
</feature>
<feature type="chain" id="PRO_5040394229" description="Ig-like domain-containing protein" evidence="7">
    <location>
        <begin position="23"/>
        <end position="3215"/>
    </location>
</feature>
<dbReference type="SMART" id="SM00408">
    <property type="entry name" value="IGc2"/>
    <property type="match status" value="30"/>
</dbReference>
<dbReference type="FunFam" id="2.60.40.10:FF:000726">
    <property type="entry name" value="Hemicentin 1"/>
    <property type="match status" value="1"/>
</dbReference>
<dbReference type="FunFam" id="2.60.40.10:FF:000285">
    <property type="entry name" value="Hemicentin 1"/>
    <property type="match status" value="2"/>
</dbReference>
<feature type="domain" description="Ig-like" evidence="8">
    <location>
        <begin position="1357"/>
        <end position="1445"/>
    </location>
</feature>
<dbReference type="InterPro" id="IPR013106">
    <property type="entry name" value="Ig_V-set"/>
</dbReference>
<dbReference type="GO" id="GO:0005576">
    <property type="term" value="C:extracellular region"/>
    <property type="evidence" value="ECO:0007669"/>
    <property type="project" value="UniProtKB-SubCell"/>
</dbReference>
<evidence type="ECO:0000256" key="7">
    <source>
        <dbReference type="SAM" id="SignalP"/>
    </source>
</evidence>
<keyword evidence="4" id="KW-1015">Disulfide bond</keyword>
<feature type="domain" description="Ig-like" evidence="8">
    <location>
        <begin position="519"/>
        <end position="602"/>
    </location>
</feature>
<reference evidence="9" key="1">
    <citation type="journal article" date="2023" name="Science">
        <title>Genome structures resolve the early diversification of teleost fishes.</title>
        <authorList>
            <person name="Parey E."/>
            <person name="Louis A."/>
            <person name="Montfort J."/>
            <person name="Bouchez O."/>
            <person name="Roques C."/>
            <person name="Iampietro C."/>
            <person name="Lluch J."/>
            <person name="Castinel A."/>
            <person name="Donnadieu C."/>
            <person name="Desvignes T."/>
            <person name="Floi Bucao C."/>
            <person name="Jouanno E."/>
            <person name="Wen M."/>
            <person name="Mejri S."/>
            <person name="Dirks R."/>
            <person name="Jansen H."/>
            <person name="Henkel C."/>
            <person name="Chen W.J."/>
            <person name="Zahm M."/>
            <person name="Cabau C."/>
            <person name="Klopp C."/>
            <person name="Thompson A.W."/>
            <person name="Robinson-Rechavi M."/>
            <person name="Braasch I."/>
            <person name="Lecointre G."/>
            <person name="Bobe J."/>
            <person name="Postlethwait J.H."/>
            <person name="Berthelot C."/>
            <person name="Roest Crollius H."/>
            <person name="Guiguen Y."/>
        </authorList>
    </citation>
    <scope>NUCLEOTIDE SEQUENCE</scope>
    <source>
        <strain evidence="9">WJC10195</strain>
    </source>
</reference>
<feature type="domain" description="Ig-like" evidence="8">
    <location>
        <begin position="1824"/>
        <end position="1912"/>
    </location>
</feature>
<dbReference type="OrthoDB" id="5985519at2759"/>
<feature type="domain" description="Ig-like" evidence="8">
    <location>
        <begin position="1259"/>
        <end position="1354"/>
    </location>
</feature>
<dbReference type="FunFam" id="2.60.40.10:FF:000130">
    <property type="entry name" value="Hemicentin 1"/>
    <property type="match status" value="11"/>
</dbReference>
<accession>A0A9Q1JBC8</accession>
<keyword evidence="3 7" id="KW-0732">Signal</keyword>
<dbReference type="InterPro" id="IPR013783">
    <property type="entry name" value="Ig-like_fold"/>
</dbReference>
<dbReference type="Pfam" id="PF13927">
    <property type="entry name" value="Ig_3"/>
    <property type="match status" value="10"/>
</dbReference>
<feature type="domain" description="Ig-like" evidence="8">
    <location>
        <begin position="3147"/>
        <end position="3215"/>
    </location>
</feature>
<feature type="domain" description="Ig-like" evidence="8">
    <location>
        <begin position="978"/>
        <end position="1064"/>
    </location>
</feature>
<feature type="domain" description="Ig-like" evidence="8">
    <location>
        <begin position="1544"/>
        <end position="1632"/>
    </location>
</feature>
<keyword evidence="2" id="KW-0964">Secreted</keyword>
<feature type="domain" description="Ig-like" evidence="8">
    <location>
        <begin position="2764"/>
        <end position="2861"/>
    </location>
</feature>
<dbReference type="InterPro" id="IPR056475">
    <property type="entry name" value="GBD_Hemicentin/VWA7"/>
</dbReference>
<feature type="domain" description="Ig-like" evidence="8">
    <location>
        <begin position="1450"/>
        <end position="1539"/>
    </location>
</feature>
<evidence type="ECO:0000256" key="1">
    <source>
        <dbReference type="ARBA" id="ARBA00004613"/>
    </source>
</evidence>
<dbReference type="FunFam" id="2.60.40.10:FF:000675">
    <property type="entry name" value="Hemicentin 1"/>
    <property type="match status" value="1"/>
</dbReference>
<dbReference type="PROSITE" id="PS50835">
    <property type="entry name" value="IG_LIKE"/>
    <property type="match status" value="30"/>
</dbReference>
<feature type="domain" description="Ig-like" evidence="8">
    <location>
        <begin position="2866"/>
        <end position="2956"/>
    </location>
</feature>
<comment type="subcellular location">
    <subcellularLocation>
        <location evidence="1">Secreted</location>
    </subcellularLocation>
</comment>
<feature type="domain" description="Ig-like" evidence="8">
    <location>
        <begin position="2961"/>
        <end position="3048"/>
    </location>
</feature>
<dbReference type="FunFam" id="2.60.40.10:FF:000990">
    <property type="entry name" value="Hemicentin 1"/>
    <property type="match status" value="1"/>
</dbReference>
<protein>
    <recommendedName>
        <fullName evidence="8">Ig-like domain-containing protein</fullName>
    </recommendedName>
</protein>
<dbReference type="Proteomes" id="UP001152622">
    <property type="component" value="Chromosome 2"/>
</dbReference>
<dbReference type="InterPro" id="IPR007110">
    <property type="entry name" value="Ig-like_dom"/>
</dbReference>
<feature type="domain" description="Ig-like" evidence="8">
    <location>
        <begin position="887"/>
        <end position="973"/>
    </location>
</feature>
<name>A0A9Q1JBC8_SYNKA</name>
<dbReference type="CDD" id="cd00198">
    <property type="entry name" value="vWFA"/>
    <property type="match status" value="1"/>
</dbReference>
<dbReference type="Gene3D" id="3.40.50.410">
    <property type="entry name" value="von Willebrand factor, type A domain"/>
    <property type="match status" value="1"/>
</dbReference>
<feature type="domain" description="Ig-like" evidence="8">
    <location>
        <begin position="2193"/>
        <end position="2283"/>
    </location>
</feature>
<evidence type="ECO:0000313" key="9">
    <source>
        <dbReference type="EMBL" id="KAJ8376140.1"/>
    </source>
</evidence>
<keyword evidence="10" id="KW-1185">Reference proteome</keyword>
<dbReference type="SUPFAM" id="SSF48726">
    <property type="entry name" value="Immunoglobulin"/>
    <property type="match status" value="30"/>
</dbReference>
<dbReference type="Gene3D" id="2.60.40.10">
    <property type="entry name" value="Immunoglobulins"/>
    <property type="match status" value="30"/>
</dbReference>
<dbReference type="GO" id="GO:0007156">
    <property type="term" value="P:homophilic cell adhesion via plasma membrane adhesion molecules"/>
    <property type="evidence" value="ECO:0007669"/>
    <property type="project" value="TreeGrafter"/>
</dbReference>
<feature type="domain" description="Ig-like" evidence="8">
    <location>
        <begin position="699"/>
        <end position="785"/>
    </location>
</feature>
<feature type="domain" description="Ig-like" evidence="8">
    <location>
        <begin position="3053"/>
        <end position="3143"/>
    </location>
</feature>
<dbReference type="InterPro" id="IPR036179">
    <property type="entry name" value="Ig-like_dom_sf"/>
</dbReference>
<feature type="domain" description="Ig-like" evidence="8">
    <location>
        <begin position="2288"/>
        <end position="2377"/>
    </location>
</feature>
<dbReference type="FunFam" id="2.60.40.10:FF:000186">
    <property type="entry name" value="Hemicentin 1"/>
    <property type="match status" value="1"/>
</dbReference>
<feature type="domain" description="Ig-like" evidence="8">
    <location>
        <begin position="2664"/>
        <end position="2759"/>
    </location>
</feature>
<dbReference type="Pfam" id="PF23560">
    <property type="entry name" value="GBD_Hemicentin"/>
    <property type="match status" value="1"/>
</dbReference>
<dbReference type="FunFam" id="2.60.40.10:FF:001139">
    <property type="entry name" value="Hemicentin 1"/>
    <property type="match status" value="1"/>
</dbReference>
<dbReference type="SMART" id="SM00406">
    <property type="entry name" value="IGv"/>
    <property type="match status" value="14"/>
</dbReference>
<feature type="signal peptide" evidence="7">
    <location>
        <begin position="1"/>
        <end position="22"/>
    </location>
</feature>
<evidence type="ECO:0000256" key="2">
    <source>
        <dbReference type="ARBA" id="ARBA00022525"/>
    </source>
</evidence>
<feature type="domain" description="Ig-like" evidence="8">
    <location>
        <begin position="2010"/>
        <end position="2097"/>
    </location>
</feature>
<comment type="caution">
    <text evidence="9">The sequence shown here is derived from an EMBL/GenBank/DDBJ whole genome shotgun (WGS) entry which is preliminary data.</text>
</comment>
<dbReference type="SMART" id="SM00409">
    <property type="entry name" value="IG"/>
    <property type="match status" value="29"/>
</dbReference>
<evidence type="ECO:0000313" key="10">
    <source>
        <dbReference type="Proteomes" id="UP001152622"/>
    </source>
</evidence>
<dbReference type="FunFam" id="2.60.40.10:FF:000708">
    <property type="entry name" value="Hemicentin 1"/>
    <property type="match status" value="1"/>
</dbReference>
<dbReference type="InterPro" id="IPR003599">
    <property type="entry name" value="Ig_sub"/>
</dbReference>
<feature type="domain" description="Ig-like" evidence="8">
    <location>
        <begin position="1637"/>
        <end position="1722"/>
    </location>
</feature>
<dbReference type="InterPro" id="IPR056861">
    <property type="entry name" value="HMCN1-like_VWA"/>
</dbReference>
<dbReference type="FunFam" id="2.60.40.10:FF:000739">
    <property type="entry name" value="Hemicentin 1"/>
    <property type="match status" value="1"/>
</dbReference>
<feature type="domain" description="Ig-like" evidence="8">
    <location>
        <begin position="2476"/>
        <end position="2564"/>
    </location>
</feature>
<dbReference type="GO" id="GO:0050808">
    <property type="term" value="P:synapse organization"/>
    <property type="evidence" value="ECO:0007669"/>
    <property type="project" value="TreeGrafter"/>
</dbReference>
<proteinExistence type="predicted"/>
<dbReference type="Pfam" id="PF07679">
    <property type="entry name" value="I-set"/>
    <property type="match status" value="19"/>
</dbReference>
<keyword evidence="6" id="KW-0393">Immunoglobulin domain</keyword>
<evidence type="ECO:0000256" key="5">
    <source>
        <dbReference type="ARBA" id="ARBA00023180"/>
    </source>
</evidence>
<feature type="domain" description="Ig-like" evidence="8">
    <location>
        <begin position="430"/>
        <end position="516"/>
    </location>
</feature>
<dbReference type="GO" id="GO:0008046">
    <property type="term" value="F:axon guidance receptor activity"/>
    <property type="evidence" value="ECO:0007669"/>
    <property type="project" value="TreeGrafter"/>
</dbReference>
<sequence>MVFGPVPRLVKQIFLLVVLSTAQDTKTEGTKEDIPEGASTLAFVFDVTGSMYDDLVQVIEGASKILETSLSRPKKPLYNFALVPFHDPEIGPVTITTDPKKFQYELRELYVQGGGDCPEMSIGAIKIALEISLPGSFIYVFTDARSKDYRLTHEVLQLIQQKQSQVVFVLTGDCDDRAHIGYKAYEEIASTSSGQVFHLDKKQVNEVLKWVEEAVQSSKVHLLSTDHHAGVSNTWQIPFDPSLKEVTVALSGPAPDIEILDPQGRRIEKSQGLNELLHIPNSARVINVKDPKPGMWAIKTTSEGRHSVRISGLSTIDFRAGFSRKPTLDFKMTSSRPVQGIPTYILLNTTGLSPPARADRLELLGITGGVMKTLPIRYYPERQPFGLWNITEFIPPNEAFFLRITGYDKDGFLFQRVSSVSFSSIVPDAPKVTMPQRTPGYYLQNGAISCQVDSLIPFTLRFSREGLKLGVDQLFKESSSASLEIERVSLKDEGYYECIAISSAGTGRAQTFLDVSEPPPVIAVPGNVTTSPGSVAVLTCLVASTVRYNVTWQRGGVDARLDPRVRTMSNLSLEVRRVTVDDAGWYSCIAANEGGVSAARVYLLVQETPQVTVAPHNQSFLTGQEVRIRCSAKGYPAPRVVWTHNDMFIMGSNRHRLTPDGTLIVRNTVQKDAGVYGCLASNAAGTDTQTSLLTYIEAPRITAVQSEILIGLGETTVMECTATGIPHPQIRWYKGDLQLRPSSFVSIEGLKGILEIKETQDEDAGDYTCVAVNEAGTAMGKVTLDVGSAPEFSQELSDISADIGSNVTLQCHAQAYPEPQISWRREDNAALFFRRNAHSSITQKRGGDLHINNLWVDDGAVYICEAQNQFGKIQAEATVTVTGLVSPVIGVSPGVVNVIEEQQVTLSCVLLAGNPLPERRWLRNNGLVSPSPYVTIRRDGSLHIERVRLQNGGEYTCLAQNVAGSSNRTTVVNVFVPPSIQHGPQVFSTIEGMPISLPCRASGVPGPTITWSKRGELLDLSGQSFTLDRDGSLHIASPSGSESGEFVCTATNAAGYSTRKVQLTVYVRPRVIGSPGGQDSTSGLVEVSVTAGEDVTLPCEVQSVPPPIITWAKERQLISPFSLRHSQLPSGSMKILETRVADSGMYLCVATNIAGNFTQAVRLIVHVPPSIQAGPRVMKVQVGHPVDLPCVVQGVPEPTVTWLKDGAALLVDGSQYSGLPDGTLAIADVGLSDAGVFTCVASNVAGRDEAHVQLHVQVPPVVEESEPPFNSPLQERVANQRIAFPCQAKGTPKPVIKWLRNGQELTGNEPGVSILEDGTLLILASVSPLDNGEYVCVAVNDAGTTERKYQLKVNVPPDVPDSQTPANVSVVLSQPTTLLCDVTGSPTPVITWYKEGVPVVPSSSVQILQAGKTLKLLRTATADAGHYSCKAINIAGSTVKNFHLDVLVPPSIISANTPRDVSAILNQEVSLECKVKGVPFPTIQWYKDRKLVFLGDPNIELMNKGQVLRIKSARLGDQARYQCSVTNAAGKQSKDFSLSVHVPPSIKGGNVTTEATALLNNPVTLECEARGVPVPAITWYKNGQVIFSNRQALYVDRGQFLKIPLAQVSDAGQYTCRVTSVAGTAEKLYELDVYVPPSIEGGLDKPTERKVVVSKPLSLECEAGGHPPPALTWLKDGVPVKSSDSVRVLQGGRQIEILNAAVSDSGRYVCVATSVAGEKEIKYDVRVLVPPTVEGGDETTDTTVIISSPLELECHATGTPAPLLTWLKNGQPISPSDGVRITANGRRLVISRAQISDTAQFHCVATNEAGDHERKFNVAVHVPPSIRSAGASERSVILHKSITLQCVASGIPAPTITWLKNGRPVSTAQGHLKLESAGRVLQIVKATLEDAGKYTCVATNAAGEAQQHIRLNVHEPPSIQYSGETLNETVLASYPIQLKCKASGNPLPAITWYKDGRSLTSAAGVTLLSRGQVLEIDSAQMSDAGLYRCVAVSIAGNAELSYHLQVYVPPSISSSGGTVTVVVNEPVRLECESGGVPPPSLTWLKDGSPVSSFSDGVQVLSGGRALAISSVQVSDTGRYTCVAVNAGGEQERDYELRVYVPPNIMGEEMNVTVLMGRPVELRCQSDAIPPPTLSWRKDGRPLFRKPGLTVSEDGSTLKIDSSQVQDMGRYTCEATNVAGKTEKNYNLNVWVPPSIRGSDEVSPLTVIEGSLITLVCESSGIPPPSLTWKKDGAELKTDSRSRVRMLSGGRQLQISSAERTDSATYTCLASSVAGNAMKEYNLQVYVRPSIKNSGKRPNEMTVTRGNDVTLQCVAEGVPRPALTWLKDGRPVVSGRGVLIQNDGQLLQIKDSKVSDTGRYMCVAVNVAGQADSKHDVNVHVPPVITGQTHAPENVSVVVKNPVALTCEASGIPLPAITWLKDGRPISMSNSVRVISGGRTLRLMHTAVEDAGRYTCIVSNTAGEERKNFDLEILVPPRIMSEGTVDDVKVKEKQNVTLSCEVTGNPVPEISWLKDGRPLLEDGRHQVLSHGRFLQISGAQVADTGRYSCLASNSAGDRSKHFNLNVLVSPTIAGSGPEGSAEEVTVTLNSPTSLVCEAQSYPPAIITWLKDGTPFESSRNVRVLPGGRTLQILNAQEEDAGRYTCVATNEAGETLKNYEVKVYVPPVISKNDVPGEGLSPKEVKIKVNNTLTLECEAQAIPTPKLQWYKDGQLLRADDHVTITANGRIVQIKQAQVSDTGRYTCVATNIAGEDEKDYDVNIQVPPSFNRLGEPGDTGSTVGSDIRDVVLNNPISLYCETNAVPPPTLTWYKDGRPLASNDKVLILPGGRVLQIPRAQAEDSGRYTCVAVNEAGEDSIQYDVRVLLPPSIKGVDGDLPHEVTVLMNKTAMLECQVDGSPTPKISWLKDGQPLTPDSTHRLLSSGRTLQVVKAQVTDTGRYVCVADNMAGSAEKLFNLNVHVPPSIVGVNPENVTVVVNNFVSLTCEATGFPPPTLSWLKDRGPVQANTNALIMPGGRTLQIPRAKMSDGGKFSCVAINPAGEAQKRIFLTVFVPPSIRDSGGDSPVVVSVRVGNSATLECESNAVPPPIITWYKNGRMVAESANLKILAGGQMLELKGAEVSDTGQYVCKATNIAGQVDKNFHLNIYVPPTIDGPAEERVLETISNPVTFACDATGIPPPSLTWLKNGRPIANSESLEMHILSGGSKLQIARTQKVL</sequence>
<feature type="domain" description="Ig-like" evidence="8">
    <location>
        <begin position="2102"/>
        <end position="2188"/>
    </location>
</feature>
<dbReference type="InterPro" id="IPR050958">
    <property type="entry name" value="Cell_Adh-Cytoskel_Orgn"/>
</dbReference>
<feature type="domain" description="Ig-like" evidence="8">
    <location>
        <begin position="1069"/>
        <end position="1164"/>
    </location>
</feature>
<dbReference type="GO" id="GO:0030424">
    <property type="term" value="C:axon"/>
    <property type="evidence" value="ECO:0007669"/>
    <property type="project" value="TreeGrafter"/>
</dbReference>
<dbReference type="PANTHER" id="PTHR45080:SF28">
    <property type="entry name" value="HEMICENTIN-2"/>
    <property type="match status" value="1"/>
</dbReference>
<dbReference type="FunFam" id="2.60.40.10:FF:000890">
    <property type="entry name" value="Hemicentin 1"/>
    <property type="match status" value="1"/>
</dbReference>
<evidence type="ECO:0000256" key="3">
    <source>
        <dbReference type="ARBA" id="ARBA00022729"/>
    </source>
</evidence>
<evidence type="ECO:0000259" key="8">
    <source>
        <dbReference type="PROSITE" id="PS50835"/>
    </source>
</evidence>
<dbReference type="FunFam" id="2.60.40.10:FF:000279">
    <property type="entry name" value="Hemicentin 1"/>
    <property type="match status" value="1"/>
</dbReference>
<dbReference type="InterPro" id="IPR013098">
    <property type="entry name" value="Ig_I-set"/>
</dbReference>
<feature type="domain" description="Ig-like" evidence="8">
    <location>
        <begin position="1169"/>
        <end position="1257"/>
    </location>
</feature>
<dbReference type="SUPFAM" id="SSF53300">
    <property type="entry name" value="vWA-like"/>
    <property type="match status" value="1"/>
</dbReference>
<dbReference type="PANTHER" id="PTHR45080">
    <property type="entry name" value="CONTACTIN 5"/>
    <property type="match status" value="1"/>
</dbReference>
<dbReference type="GO" id="GO:0043025">
    <property type="term" value="C:neuronal cell body"/>
    <property type="evidence" value="ECO:0007669"/>
    <property type="project" value="TreeGrafter"/>
</dbReference>
<keyword evidence="5" id="KW-0325">Glycoprotein</keyword>
<dbReference type="EMBL" id="JAINUF010000002">
    <property type="protein sequence ID" value="KAJ8376140.1"/>
    <property type="molecule type" value="Genomic_DNA"/>
</dbReference>
<evidence type="ECO:0000256" key="6">
    <source>
        <dbReference type="ARBA" id="ARBA00023319"/>
    </source>
</evidence>
<dbReference type="InterPro" id="IPR036465">
    <property type="entry name" value="vWFA_dom_sf"/>
</dbReference>
<feature type="domain" description="Ig-like" evidence="8">
    <location>
        <begin position="609"/>
        <end position="694"/>
    </location>
</feature>
<dbReference type="GO" id="GO:0005886">
    <property type="term" value="C:plasma membrane"/>
    <property type="evidence" value="ECO:0007669"/>
    <property type="project" value="TreeGrafter"/>
</dbReference>
<dbReference type="FunFam" id="2.60.40.10:FF:001075">
    <property type="entry name" value="Hemicentin 1"/>
    <property type="match status" value="1"/>
</dbReference>
<dbReference type="CDD" id="cd00096">
    <property type="entry name" value="Ig"/>
    <property type="match status" value="10"/>
</dbReference>